<evidence type="ECO:0000313" key="1">
    <source>
        <dbReference type="EMBL" id="KGK35737.1"/>
    </source>
</evidence>
<dbReference type="AlphaFoldDB" id="A0A099NUY6"/>
<dbReference type="EMBL" id="JQFK01000382">
    <property type="protein sequence ID" value="KGK35737.1"/>
    <property type="molecule type" value="Genomic_DNA"/>
</dbReference>
<dbReference type="Proteomes" id="UP000029867">
    <property type="component" value="Unassembled WGS sequence"/>
</dbReference>
<comment type="caution">
    <text evidence="1">The sequence shown here is derived from an EMBL/GenBank/DDBJ whole genome shotgun (WGS) entry which is preliminary data.</text>
</comment>
<proteinExistence type="predicted"/>
<organism evidence="1 2">
    <name type="scientific">Pichia kudriavzevii</name>
    <name type="common">Yeast</name>
    <name type="synonym">Issatchenkia orientalis</name>
    <dbReference type="NCBI Taxonomy" id="4909"/>
    <lineage>
        <taxon>Eukaryota</taxon>
        <taxon>Fungi</taxon>
        <taxon>Dikarya</taxon>
        <taxon>Ascomycota</taxon>
        <taxon>Saccharomycotina</taxon>
        <taxon>Pichiomycetes</taxon>
        <taxon>Pichiales</taxon>
        <taxon>Pichiaceae</taxon>
        <taxon>Pichia</taxon>
    </lineage>
</organism>
<sequence>MFGNPVSALVTLLTVSSIADAFYLPGIWSN</sequence>
<accession>A0A099NUY6</accession>
<gene>
    <name evidence="1" type="ORF">JL09_g5113</name>
</gene>
<name>A0A099NUY6_PICKU</name>
<reference evidence="2" key="1">
    <citation type="journal article" date="2014" name="Microb. Cell Fact.">
        <title>Exploiting Issatchenkia orientalis SD108 for succinic acid production.</title>
        <authorList>
            <person name="Xiao H."/>
            <person name="Shao Z."/>
            <person name="Jiang Y."/>
            <person name="Dole S."/>
            <person name="Zhao H."/>
        </authorList>
    </citation>
    <scope>NUCLEOTIDE SEQUENCE [LARGE SCALE GENOMIC DNA]</scope>
    <source>
        <strain evidence="2">SD108</strain>
    </source>
</reference>
<dbReference type="HOGENOM" id="CLU_3406490_0_0_1"/>
<protein>
    <submittedName>
        <fullName evidence="1">Uncharacterized protein</fullName>
    </submittedName>
</protein>
<evidence type="ECO:0000313" key="2">
    <source>
        <dbReference type="Proteomes" id="UP000029867"/>
    </source>
</evidence>